<accession>M4ZHN5</accession>
<evidence type="ECO:0000313" key="3">
    <source>
        <dbReference type="Proteomes" id="UP000011841"/>
    </source>
</evidence>
<organism evidence="2 3">
    <name type="scientific">Bradyrhizobium oligotrophicum S58</name>
    <dbReference type="NCBI Taxonomy" id="1245469"/>
    <lineage>
        <taxon>Bacteria</taxon>
        <taxon>Pseudomonadati</taxon>
        <taxon>Pseudomonadota</taxon>
        <taxon>Alphaproteobacteria</taxon>
        <taxon>Hyphomicrobiales</taxon>
        <taxon>Nitrobacteraceae</taxon>
        <taxon>Bradyrhizobium</taxon>
    </lineage>
</organism>
<sequence>MTVFSTLTATEAMSTAEAIETLRPLSWAVALVARAGERGGLSTKNMSTLFEVRFGRALHDCGITPIYEHATGVGETSVDFAFDGWNIELLSFDESDAAKAATWENGAFFGRMLTSPEPPTTDEASLDEGERRRRSEARKQSLEGETLKAIERIVGKAQNGGQPSKFPVPDGKSRSMLVVDARAAGKPDRIDCRQIAYGIDAVPEWAGYRWIGDDGKEFPIIGTFDTRNRMRGARHFRERVHFLGIVSEETFEREELQYFIRFYHNPALFASEGDALSILQTFPLFQPKKTRARRPDLFLHEVFEVHDTIVQFGIVAESATVICRAHRDILEDIEKRGLPPGSRQMTEAFHWHEILLRRLALEKATKGLIERDGTIFLGPKDLDLVEHRDGRPLLQRTRARRRL</sequence>
<dbReference type="GeneID" id="301820853"/>
<feature type="region of interest" description="Disordered" evidence="1">
    <location>
        <begin position="110"/>
        <end position="142"/>
    </location>
</feature>
<dbReference type="HOGENOM" id="CLU_682715_0_0_5"/>
<evidence type="ECO:0000256" key="1">
    <source>
        <dbReference type="SAM" id="MobiDB-lite"/>
    </source>
</evidence>
<gene>
    <name evidence="2" type="ORF">S58_71970</name>
</gene>
<dbReference type="eggNOG" id="ENOG5030EAS">
    <property type="taxonomic scope" value="Bacteria"/>
</dbReference>
<evidence type="ECO:0000313" key="2">
    <source>
        <dbReference type="EMBL" id="BAM93161.1"/>
    </source>
</evidence>
<dbReference type="OrthoDB" id="8211983at2"/>
<dbReference type="RefSeq" id="WP_015670232.1">
    <property type="nucleotide sequence ID" value="NC_020453.1"/>
</dbReference>
<dbReference type="AlphaFoldDB" id="M4ZHN5"/>
<feature type="compositionally biased region" description="Basic and acidic residues" evidence="1">
    <location>
        <begin position="128"/>
        <end position="142"/>
    </location>
</feature>
<dbReference type="EMBL" id="AP012603">
    <property type="protein sequence ID" value="BAM93161.1"/>
    <property type="molecule type" value="Genomic_DNA"/>
</dbReference>
<reference evidence="2 3" key="1">
    <citation type="journal article" date="2013" name="Appl. Environ. Microbiol.">
        <title>Genome analysis suggests that the soil oligotrophic bacterium Agromonas oligotrophica (Bradyrhizobium oligotrophicum) is a nitrogen-fixing symbiont of Aeschynomene indica.</title>
        <authorList>
            <person name="Okubo T."/>
            <person name="Fukushima S."/>
            <person name="Itakura M."/>
            <person name="Oshima K."/>
            <person name="Longtonglang A."/>
            <person name="Teaumroong N."/>
            <person name="Mitsui H."/>
            <person name="Hattori M."/>
            <person name="Hattori R."/>
            <person name="Hattori T."/>
            <person name="Minamisawa K."/>
        </authorList>
    </citation>
    <scope>NUCLEOTIDE SEQUENCE [LARGE SCALE GENOMIC DNA]</scope>
    <source>
        <strain evidence="2 3">S58</strain>
    </source>
</reference>
<dbReference type="KEGG" id="aol:S58_71970"/>
<proteinExistence type="predicted"/>
<dbReference type="Proteomes" id="UP000011841">
    <property type="component" value="Chromosome"/>
</dbReference>
<dbReference type="PATRIC" id="fig|1245469.3.peg.7353"/>
<dbReference type="STRING" id="1245469.S58_71970"/>
<protein>
    <submittedName>
        <fullName evidence="2">Uncharacterized protein</fullName>
    </submittedName>
</protein>
<name>M4ZHN5_9BRAD</name>
<keyword evidence="3" id="KW-1185">Reference proteome</keyword>